<evidence type="ECO:0008006" key="3">
    <source>
        <dbReference type="Google" id="ProtNLM"/>
    </source>
</evidence>
<name>A0A9W5YEX0_9FIRM</name>
<keyword evidence="2" id="KW-1185">Reference proteome</keyword>
<organism evidence="1 2">
    <name type="scientific">Vallitalea longa</name>
    <dbReference type="NCBI Taxonomy" id="2936439"/>
    <lineage>
        <taxon>Bacteria</taxon>
        <taxon>Bacillati</taxon>
        <taxon>Bacillota</taxon>
        <taxon>Clostridia</taxon>
        <taxon>Lachnospirales</taxon>
        <taxon>Vallitaleaceae</taxon>
        <taxon>Vallitalea</taxon>
    </lineage>
</organism>
<comment type="caution">
    <text evidence="1">The sequence shown here is derived from an EMBL/GenBank/DDBJ whole genome shotgun (WGS) entry which is preliminary data.</text>
</comment>
<protein>
    <recommendedName>
        <fullName evidence="3">DUF3783 domain-containing protein</fullName>
    </recommendedName>
</protein>
<proteinExistence type="predicted"/>
<dbReference type="InterPro" id="IPR016621">
    <property type="entry name" value="UCP014543"/>
</dbReference>
<dbReference type="RefSeq" id="WP_281817086.1">
    <property type="nucleotide sequence ID" value="NZ_BRLB01000011.1"/>
</dbReference>
<sequence>MGFEQINEEDTKKPIGRNCILIYGYTSEENKIIQKYSMQNSINECIIVNDDMLGIKISDLISDKTKKNDTKVNYKTGVKAKTILFNAVSNKAIHSFINSFKETSFKKPIYAVTTETSLKWKLGDLIKELVLEKMSMSKH</sequence>
<dbReference type="AlphaFoldDB" id="A0A9W5YEX0"/>
<dbReference type="EMBL" id="BRLB01000011">
    <property type="protein sequence ID" value="GKX30684.1"/>
    <property type="molecule type" value="Genomic_DNA"/>
</dbReference>
<evidence type="ECO:0000313" key="1">
    <source>
        <dbReference type="EMBL" id="GKX30684.1"/>
    </source>
</evidence>
<dbReference type="Pfam" id="PF12646">
    <property type="entry name" value="DUF3783"/>
    <property type="match status" value="1"/>
</dbReference>
<evidence type="ECO:0000313" key="2">
    <source>
        <dbReference type="Proteomes" id="UP001144256"/>
    </source>
</evidence>
<gene>
    <name evidence="1" type="ORF">SH1V18_31640</name>
</gene>
<reference evidence="1" key="1">
    <citation type="submission" date="2022-06" db="EMBL/GenBank/DDBJ databases">
        <title>Vallitalea longa sp. nov., an anaerobic bacterium isolated from marine sediment.</title>
        <authorList>
            <person name="Hirano S."/>
            <person name="Terahara T."/>
            <person name="Mori K."/>
            <person name="Hamada M."/>
            <person name="Matsumoto R."/>
            <person name="Kobayashi T."/>
        </authorList>
    </citation>
    <scope>NUCLEOTIDE SEQUENCE</scope>
    <source>
        <strain evidence="1">SH18-1</strain>
    </source>
</reference>
<accession>A0A9W5YEX0</accession>
<dbReference type="Proteomes" id="UP001144256">
    <property type="component" value="Unassembled WGS sequence"/>
</dbReference>